<feature type="compositionally biased region" description="Acidic residues" evidence="1">
    <location>
        <begin position="287"/>
        <end position="300"/>
    </location>
</feature>
<feature type="region of interest" description="Disordered" evidence="1">
    <location>
        <begin position="36"/>
        <end position="56"/>
    </location>
</feature>
<accession>Z9JTP9</accession>
<keyword evidence="3" id="KW-1185">Reference proteome</keyword>
<evidence type="ECO:0000313" key="3">
    <source>
        <dbReference type="Proteomes" id="UP000023067"/>
    </source>
</evidence>
<dbReference type="PROSITE" id="PS51257">
    <property type="entry name" value="PROKAR_LIPOPROTEIN"/>
    <property type="match status" value="1"/>
</dbReference>
<dbReference type="Proteomes" id="UP000023067">
    <property type="component" value="Unassembled WGS sequence"/>
</dbReference>
<feature type="region of interest" description="Disordered" evidence="1">
    <location>
        <begin position="275"/>
        <end position="300"/>
    </location>
</feature>
<dbReference type="OrthoDB" id="4792176at2"/>
<protein>
    <submittedName>
        <fullName evidence="2">Uncharacterized protein</fullName>
    </submittedName>
</protein>
<reference evidence="2 3" key="1">
    <citation type="submission" date="2014-02" db="EMBL/GenBank/DDBJ databases">
        <title>Genome sequence of Brachybacterium phenoliresistens strain W13A50.</title>
        <authorList>
            <person name="Wang X."/>
        </authorList>
    </citation>
    <scope>NUCLEOTIDE SEQUENCE [LARGE SCALE GENOMIC DNA]</scope>
    <source>
        <strain evidence="2 3">W13A50</strain>
    </source>
</reference>
<dbReference type="PATRIC" id="fig|396014.3.peg.2052"/>
<name>Z9JTP9_9MICO</name>
<feature type="compositionally biased region" description="Low complexity" evidence="1">
    <location>
        <begin position="41"/>
        <end position="56"/>
    </location>
</feature>
<gene>
    <name evidence="2" type="ORF">BF93_18590</name>
</gene>
<dbReference type="HOGENOM" id="CLU_926443_0_0_11"/>
<dbReference type="RefSeq" id="WP_084148451.1">
    <property type="nucleotide sequence ID" value="NZ_KK069994.1"/>
</dbReference>
<sequence>MTRGGAGFRRRLRHAAGVLLLGIGVLGACTVPTAGPGGGTTPEASSPATTAEPSADPAAVEACTRFWGDPDYTRPLSRDVLDRAGTASENGASDPMFYALTGDDVDAAFSGAPAELQGSAGAVAAWFRTEAAQGADGDLEALRTAMDELAQGCAPVSDAAAWFHAPGEDGTKPAALTCADIFDTPSTFTVFGNANVLTSNMFKLVGRTPQTVPEDGMDEVEATLARLDQEIAAVDDDGVREALTAVRAPFSDAVEGDLRSPGLQEPLEQLGGACGAVGYDAGVGEQQQDEQDDEDGEGLV</sequence>
<dbReference type="EMBL" id="JDYK01000009">
    <property type="protein sequence ID" value="EWS81176.1"/>
    <property type="molecule type" value="Genomic_DNA"/>
</dbReference>
<proteinExistence type="predicted"/>
<evidence type="ECO:0000256" key="1">
    <source>
        <dbReference type="SAM" id="MobiDB-lite"/>
    </source>
</evidence>
<dbReference type="AlphaFoldDB" id="Z9JTP9"/>
<dbReference type="eggNOG" id="ENOG5030XNF">
    <property type="taxonomic scope" value="Bacteria"/>
</dbReference>
<comment type="caution">
    <text evidence="2">The sequence shown here is derived from an EMBL/GenBank/DDBJ whole genome shotgun (WGS) entry which is preliminary data.</text>
</comment>
<organism evidence="2 3">
    <name type="scientific">Brachybacterium phenoliresistens</name>
    <dbReference type="NCBI Taxonomy" id="396014"/>
    <lineage>
        <taxon>Bacteria</taxon>
        <taxon>Bacillati</taxon>
        <taxon>Actinomycetota</taxon>
        <taxon>Actinomycetes</taxon>
        <taxon>Micrococcales</taxon>
        <taxon>Dermabacteraceae</taxon>
        <taxon>Brachybacterium</taxon>
    </lineage>
</organism>
<evidence type="ECO:0000313" key="2">
    <source>
        <dbReference type="EMBL" id="EWS81176.1"/>
    </source>
</evidence>
<dbReference type="STRING" id="396014.BF93_18590"/>